<dbReference type="EMBL" id="JADMLG010000009">
    <property type="protein sequence ID" value="MBH0779069.1"/>
    <property type="molecule type" value="Genomic_DNA"/>
</dbReference>
<dbReference type="RefSeq" id="WP_196151491.1">
    <property type="nucleotide sequence ID" value="NZ_JADMLG010000009.1"/>
</dbReference>
<name>A0A931ICU7_9NOCA</name>
<gene>
    <name evidence="2" type="ORF">IT779_22615</name>
</gene>
<evidence type="ECO:0000256" key="1">
    <source>
        <dbReference type="SAM" id="Phobius"/>
    </source>
</evidence>
<dbReference type="AlphaFoldDB" id="A0A931ICU7"/>
<protein>
    <submittedName>
        <fullName evidence="2">Uncharacterized protein</fullName>
    </submittedName>
</protein>
<keyword evidence="3" id="KW-1185">Reference proteome</keyword>
<comment type="caution">
    <text evidence="2">The sequence shown here is derived from an EMBL/GenBank/DDBJ whole genome shotgun (WGS) entry which is preliminary data.</text>
</comment>
<dbReference type="Proteomes" id="UP000655751">
    <property type="component" value="Unassembled WGS sequence"/>
</dbReference>
<keyword evidence="1" id="KW-0812">Transmembrane</keyword>
<feature type="transmembrane region" description="Helical" evidence="1">
    <location>
        <begin position="21"/>
        <end position="40"/>
    </location>
</feature>
<reference evidence="2" key="1">
    <citation type="submission" date="2020-11" db="EMBL/GenBank/DDBJ databases">
        <title>Nocardia NEAU-351.nov., a novel actinomycete isolated from the cow dung.</title>
        <authorList>
            <person name="Zhang X."/>
        </authorList>
    </citation>
    <scope>NUCLEOTIDE SEQUENCE</scope>
    <source>
        <strain evidence="2">NEAU-351</strain>
    </source>
</reference>
<sequence>MRDRERFERLILQPPTPSLGVRIASTLIMLWLVVGVLAAGQRNYLFPGPVDCGGLGTIALTVVAGPLNYMGVNPKVAECEIPQPSQ</sequence>
<keyword evidence="1" id="KW-1133">Transmembrane helix</keyword>
<evidence type="ECO:0000313" key="3">
    <source>
        <dbReference type="Proteomes" id="UP000655751"/>
    </source>
</evidence>
<keyword evidence="1" id="KW-0472">Membrane</keyword>
<organism evidence="2 3">
    <name type="scientific">Nocardia bovistercoris</name>
    <dbReference type="NCBI Taxonomy" id="2785916"/>
    <lineage>
        <taxon>Bacteria</taxon>
        <taxon>Bacillati</taxon>
        <taxon>Actinomycetota</taxon>
        <taxon>Actinomycetes</taxon>
        <taxon>Mycobacteriales</taxon>
        <taxon>Nocardiaceae</taxon>
        <taxon>Nocardia</taxon>
    </lineage>
</organism>
<proteinExistence type="predicted"/>
<accession>A0A931ICU7</accession>
<evidence type="ECO:0000313" key="2">
    <source>
        <dbReference type="EMBL" id="MBH0779069.1"/>
    </source>
</evidence>